<dbReference type="Gene3D" id="3.20.20.410">
    <property type="entry name" value="Protein of unknown function UPF0759"/>
    <property type="match status" value="1"/>
</dbReference>
<reference evidence="1 2" key="1">
    <citation type="submission" date="2020-10" db="EMBL/GenBank/DDBJ databases">
        <title>Draft genome of Ramlibacter aquaticus LMG 30558.</title>
        <authorList>
            <person name="Props R."/>
        </authorList>
    </citation>
    <scope>NUCLEOTIDE SEQUENCE [LARGE SCALE GENOMIC DNA]</scope>
    <source>
        <strain evidence="1 2">LMG 30558</strain>
    </source>
</reference>
<dbReference type="SUPFAM" id="SSF117396">
    <property type="entry name" value="TM1631-like"/>
    <property type="match status" value="1"/>
</dbReference>
<accession>A0ABR9SHS0</accession>
<dbReference type="PANTHER" id="PTHR30348:SF4">
    <property type="entry name" value="DUF72 DOMAIN-CONTAINING PROTEIN"/>
    <property type="match status" value="1"/>
</dbReference>
<dbReference type="Pfam" id="PF01904">
    <property type="entry name" value="DUF72"/>
    <property type="match status" value="1"/>
</dbReference>
<proteinExistence type="predicted"/>
<protein>
    <submittedName>
        <fullName evidence="1">DUF72 domain-containing protein</fullName>
    </submittedName>
</protein>
<dbReference type="EMBL" id="JADDOJ010000069">
    <property type="protein sequence ID" value="MBE7941906.1"/>
    <property type="molecule type" value="Genomic_DNA"/>
</dbReference>
<keyword evidence="2" id="KW-1185">Reference proteome</keyword>
<dbReference type="PANTHER" id="PTHR30348">
    <property type="entry name" value="UNCHARACTERIZED PROTEIN YECE"/>
    <property type="match status" value="1"/>
</dbReference>
<organism evidence="1 2">
    <name type="scientific">Ramlibacter aquaticus</name>
    <dbReference type="NCBI Taxonomy" id="2780094"/>
    <lineage>
        <taxon>Bacteria</taxon>
        <taxon>Pseudomonadati</taxon>
        <taxon>Pseudomonadota</taxon>
        <taxon>Betaproteobacteria</taxon>
        <taxon>Burkholderiales</taxon>
        <taxon>Comamonadaceae</taxon>
        <taxon>Ramlibacter</taxon>
    </lineage>
</organism>
<comment type="caution">
    <text evidence="1">The sequence shown here is derived from an EMBL/GenBank/DDBJ whole genome shotgun (WGS) entry which is preliminary data.</text>
</comment>
<dbReference type="RefSeq" id="WP_193781468.1">
    <property type="nucleotide sequence ID" value="NZ_JADDOJ010000069.1"/>
</dbReference>
<evidence type="ECO:0000313" key="2">
    <source>
        <dbReference type="Proteomes" id="UP000715965"/>
    </source>
</evidence>
<dbReference type="InterPro" id="IPR036520">
    <property type="entry name" value="UPF0759_sf"/>
</dbReference>
<dbReference type="InterPro" id="IPR002763">
    <property type="entry name" value="DUF72"/>
</dbReference>
<evidence type="ECO:0000313" key="1">
    <source>
        <dbReference type="EMBL" id="MBE7941906.1"/>
    </source>
</evidence>
<sequence length="254" mass="28075">MNGARIRVGIGGWNFPAWRGSFYPPGLPHAQELAWASRRLSTIEVNGTFYTVFTPPVFEAWAAQVPEDFVFSLKAHMACTSRRRLAEAGPAIERFMASGLERLGPRLGPLVWSFPATKAFDPEDFAAFLRLLPREVGGLALRHVLDVRHESFDSPQYLALARAHGCATVHTDSPRMPAIADVQGPLAYLRLMRNRADCPTGYPAGELAQWAEGARAWAARSPAHEVYLLFIDGDKERAPDAAVALIHELDRYPA</sequence>
<gene>
    <name evidence="1" type="ORF">IM725_15110</name>
</gene>
<name>A0ABR9SHS0_9BURK</name>
<dbReference type="Proteomes" id="UP000715965">
    <property type="component" value="Unassembled WGS sequence"/>
</dbReference>